<dbReference type="InterPro" id="IPR020288">
    <property type="entry name" value="Sheath_initiator"/>
</dbReference>
<dbReference type="RefSeq" id="WP_161407757.1">
    <property type="nucleotide sequence ID" value="NZ_WTUZ01000020.1"/>
</dbReference>
<sequence>MPNLFPLTGTGSSELPLSGAGSRRGAVGFGRSPKFDYDLGEFVLTQTGKIAQCSGSEAWMQWCQKALLTQRYTYLAYSRDYGQEFDDLIVRQLSKPANEMEIARIAKETLMVDPRTASVDHFTWTWNQSECSFQCQITNVRGDKKNIQGSVVIS</sequence>
<dbReference type="AlphaFoldDB" id="A0A6L8UZE8"/>
<proteinExistence type="predicted"/>
<evidence type="ECO:0000313" key="1">
    <source>
        <dbReference type="EMBL" id="MZQ83608.1"/>
    </source>
</evidence>
<dbReference type="SUPFAM" id="SSF160719">
    <property type="entry name" value="gpW/gp25-like"/>
    <property type="match status" value="1"/>
</dbReference>
<keyword evidence="2" id="KW-1185">Reference proteome</keyword>
<gene>
    <name evidence="1" type="ORF">GQF01_15965</name>
</gene>
<organism evidence="1 2">
    <name type="scientific">Paenibacillus silvestris</name>
    <dbReference type="NCBI Taxonomy" id="2606219"/>
    <lineage>
        <taxon>Bacteria</taxon>
        <taxon>Bacillati</taxon>
        <taxon>Bacillota</taxon>
        <taxon>Bacilli</taxon>
        <taxon>Bacillales</taxon>
        <taxon>Paenibacillaceae</taxon>
        <taxon>Paenibacillus</taxon>
    </lineage>
</organism>
<dbReference type="EMBL" id="WTUZ01000020">
    <property type="protein sequence ID" value="MZQ83608.1"/>
    <property type="molecule type" value="Genomic_DNA"/>
</dbReference>
<reference evidence="1 2" key="1">
    <citation type="submission" date="2019-12" db="EMBL/GenBank/DDBJ databases">
        <title>Paenibacillus sp. nov. sp. isolated from soil.</title>
        <authorList>
            <person name="Kim J."/>
            <person name="Jeong S.E."/>
            <person name="Jung H.S."/>
            <person name="Jeon C.O."/>
        </authorList>
    </citation>
    <scope>NUCLEOTIDE SEQUENCE [LARGE SCALE GENOMIC DNA]</scope>
    <source>
        <strain evidence="1 2">5J-6</strain>
    </source>
</reference>
<protein>
    <submittedName>
        <fullName evidence="1">DUF2634 domain-containing protein</fullName>
    </submittedName>
</protein>
<comment type="caution">
    <text evidence="1">The sequence shown here is derived from an EMBL/GenBank/DDBJ whole genome shotgun (WGS) entry which is preliminary data.</text>
</comment>
<accession>A0A6L8UZE8</accession>
<dbReference type="Pfam" id="PF10934">
    <property type="entry name" value="Sheath_initiator"/>
    <property type="match status" value="1"/>
</dbReference>
<evidence type="ECO:0000313" key="2">
    <source>
        <dbReference type="Proteomes" id="UP000481087"/>
    </source>
</evidence>
<dbReference type="Proteomes" id="UP000481087">
    <property type="component" value="Unassembled WGS sequence"/>
</dbReference>
<name>A0A6L8UZE8_9BACL</name>